<comment type="caution">
    <text evidence="2">The sequence shown here is derived from an EMBL/GenBank/DDBJ whole genome shotgun (WGS) entry which is preliminary data.</text>
</comment>
<evidence type="ECO:0000313" key="2">
    <source>
        <dbReference type="EMBL" id="MBU5677493.1"/>
    </source>
</evidence>
<dbReference type="InterPro" id="IPR050773">
    <property type="entry name" value="CbxX/CfxQ_RuBisCO_ESX"/>
</dbReference>
<dbReference type="Proteomes" id="UP000779508">
    <property type="component" value="Unassembled WGS sequence"/>
</dbReference>
<dbReference type="InterPro" id="IPR003593">
    <property type="entry name" value="AAA+_ATPase"/>
</dbReference>
<dbReference type="InterPro" id="IPR003959">
    <property type="entry name" value="ATPase_AAA_core"/>
</dbReference>
<accession>A0ABS6G536</accession>
<organism evidence="2 3">
    <name type="scientific">Alkaliphilus flagellatus</name>
    <dbReference type="NCBI Taxonomy" id="2841507"/>
    <lineage>
        <taxon>Bacteria</taxon>
        <taxon>Bacillati</taxon>
        <taxon>Bacillota</taxon>
        <taxon>Clostridia</taxon>
        <taxon>Peptostreptococcales</taxon>
        <taxon>Natronincolaceae</taxon>
        <taxon>Alkaliphilus</taxon>
    </lineage>
</organism>
<proteinExistence type="predicted"/>
<dbReference type="PANTHER" id="PTHR43392:SF2">
    <property type="entry name" value="AAA-TYPE ATPASE FAMILY PROTEIN _ ANKYRIN REPEAT FAMILY PROTEIN"/>
    <property type="match status" value="1"/>
</dbReference>
<dbReference type="EMBL" id="JAHLQK010000005">
    <property type="protein sequence ID" value="MBU5677493.1"/>
    <property type="molecule type" value="Genomic_DNA"/>
</dbReference>
<feature type="domain" description="AAA+ ATPase" evidence="1">
    <location>
        <begin position="80"/>
        <end position="218"/>
    </location>
</feature>
<reference evidence="2 3" key="1">
    <citation type="submission" date="2021-06" db="EMBL/GenBank/DDBJ databases">
        <authorList>
            <person name="Sun Q."/>
            <person name="Li D."/>
        </authorList>
    </citation>
    <scope>NUCLEOTIDE SEQUENCE [LARGE SCALE GENOMIC DNA]</scope>
    <source>
        <strain evidence="2 3">MSJ-5</strain>
    </source>
</reference>
<name>A0ABS6G536_9FIRM</name>
<dbReference type="CDD" id="cd00009">
    <property type="entry name" value="AAA"/>
    <property type="match status" value="1"/>
</dbReference>
<gene>
    <name evidence="2" type="ORF">KQI88_13805</name>
</gene>
<dbReference type="InterPro" id="IPR041627">
    <property type="entry name" value="AAA_lid_6"/>
</dbReference>
<dbReference type="Pfam" id="PF17866">
    <property type="entry name" value="AAA_lid_6"/>
    <property type="match status" value="1"/>
</dbReference>
<evidence type="ECO:0000259" key="1">
    <source>
        <dbReference type="SMART" id="SM00382"/>
    </source>
</evidence>
<dbReference type="SMART" id="SM00382">
    <property type="entry name" value="AAA"/>
    <property type="match status" value="1"/>
</dbReference>
<dbReference type="Pfam" id="PF00004">
    <property type="entry name" value="AAA"/>
    <property type="match status" value="1"/>
</dbReference>
<dbReference type="PANTHER" id="PTHR43392">
    <property type="entry name" value="AAA-TYPE ATPASE FAMILY PROTEIN / ANKYRIN REPEAT FAMILY PROTEIN"/>
    <property type="match status" value="1"/>
</dbReference>
<protein>
    <submittedName>
        <fullName evidence="2">AAA family ATPase</fullName>
    </submittedName>
</protein>
<keyword evidence="3" id="KW-1185">Reference proteome</keyword>
<evidence type="ECO:0000313" key="3">
    <source>
        <dbReference type="Proteomes" id="UP000779508"/>
    </source>
</evidence>
<sequence>MGNGSMSTNDAMKHLILNYNFKESSKEIFEKNREESVESILIELNELIGLESVKVLINEIMAYSEIQRWRNAEGLRTDPLVMHMVFKGNPGTGKTTVARLLGRLYKAMGILEKGHLIEIERADLVGEYIGHTAIKVKEQVKNAVGGILFIDEAYSLARGGEKDFGKEAIDALVKGMEDYKDNLILILAGYNEEMEDFIRTNPGLRSRFPIHIIFEDYTIEQLVLIAELMVEKREYKLSKSATAKLFNILSLIRRRDGNHSGNARLVRNLIERAIRKQAVRLNRSRIYNREDLITLSREDFMGGEE</sequence>